<dbReference type="PATRIC" id="fig|1768241.3.peg.4077"/>
<evidence type="ECO:0000256" key="1">
    <source>
        <dbReference type="SAM" id="Phobius"/>
    </source>
</evidence>
<reference evidence="2 3" key="1">
    <citation type="submission" date="2015-12" db="EMBL/GenBank/DDBJ databases">
        <title>Genome sequence of the marine Rhodobacteraceae strain O3.65, Candidatus Tritonibacter horizontis.</title>
        <authorList>
            <person name="Poehlein A."/>
            <person name="Giebel H.A."/>
            <person name="Voget S."/>
            <person name="Brinkhoff T."/>
        </authorList>
    </citation>
    <scope>NUCLEOTIDE SEQUENCE [LARGE SCALE GENOMIC DNA]</scope>
    <source>
        <strain evidence="2 3">O3.65</strain>
    </source>
</reference>
<evidence type="ECO:0000313" key="3">
    <source>
        <dbReference type="Proteomes" id="UP000068382"/>
    </source>
</evidence>
<gene>
    <name evidence="2" type="ORF">TRIHO_39080</name>
</gene>
<dbReference type="Proteomes" id="UP000068382">
    <property type="component" value="Unassembled WGS sequence"/>
</dbReference>
<feature type="transmembrane region" description="Helical" evidence="1">
    <location>
        <begin position="37"/>
        <end position="54"/>
    </location>
</feature>
<keyword evidence="1" id="KW-0472">Membrane</keyword>
<proteinExistence type="predicted"/>
<evidence type="ECO:0000313" key="2">
    <source>
        <dbReference type="EMBL" id="KUP91221.1"/>
    </source>
</evidence>
<dbReference type="OrthoDB" id="7849442at2"/>
<dbReference type="EMBL" id="LPUY01000101">
    <property type="protein sequence ID" value="KUP91221.1"/>
    <property type="molecule type" value="Genomic_DNA"/>
</dbReference>
<comment type="caution">
    <text evidence="2">The sequence shown here is derived from an EMBL/GenBank/DDBJ whole genome shotgun (WGS) entry which is preliminary data.</text>
</comment>
<dbReference type="AlphaFoldDB" id="A0A132BS78"/>
<feature type="transmembrane region" description="Helical" evidence="1">
    <location>
        <begin position="61"/>
        <end position="83"/>
    </location>
</feature>
<evidence type="ECO:0008006" key="4">
    <source>
        <dbReference type="Google" id="ProtNLM"/>
    </source>
</evidence>
<feature type="transmembrane region" description="Helical" evidence="1">
    <location>
        <begin position="134"/>
        <end position="157"/>
    </location>
</feature>
<protein>
    <recommendedName>
        <fullName evidence="4">Queuosine transporter</fullName>
    </recommendedName>
</protein>
<keyword evidence="1" id="KW-1133">Transmembrane helix</keyword>
<accession>A0A132BS78</accession>
<feature type="transmembrane region" description="Helical" evidence="1">
    <location>
        <begin position="7"/>
        <end position="31"/>
    </location>
</feature>
<keyword evidence="1" id="KW-0812">Transmembrane</keyword>
<feature type="transmembrane region" description="Helical" evidence="1">
    <location>
        <begin position="95"/>
        <end position="114"/>
    </location>
</feature>
<sequence>MGSRAGFNFGVLDMAIIVLAYILCHGMTAWIVNPIEVYFLGDITMFASLVYLPHGVRVLSVWLYGWRAILPLMLAALLSEMLFTKTDVQELTSHVLWISAPVGGLAALVSFELLRFLGKSAYSGDNFSMNWRQLMLVGILASVLNSVTQTIIFAGVISPDSQLAVVLTYALGDMIGQAVTMVALMLCFRMLRKGARARGRAR</sequence>
<organism evidence="2 3">
    <name type="scientific">Tritonibacter horizontis</name>
    <dbReference type="NCBI Taxonomy" id="1768241"/>
    <lineage>
        <taxon>Bacteria</taxon>
        <taxon>Pseudomonadati</taxon>
        <taxon>Pseudomonadota</taxon>
        <taxon>Alphaproteobacteria</taxon>
        <taxon>Rhodobacterales</taxon>
        <taxon>Paracoccaceae</taxon>
        <taxon>Tritonibacter</taxon>
    </lineage>
</organism>
<feature type="transmembrane region" description="Helical" evidence="1">
    <location>
        <begin position="163"/>
        <end position="188"/>
    </location>
</feature>
<keyword evidence="3" id="KW-1185">Reference proteome</keyword>
<name>A0A132BS78_9RHOB</name>